<dbReference type="InterPro" id="IPR033906">
    <property type="entry name" value="Lipase_N"/>
</dbReference>
<dbReference type="InterPro" id="IPR013818">
    <property type="entry name" value="Lipase"/>
</dbReference>
<dbReference type="OrthoDB" id="199913at2759"/>
<evidence type="ECO:0000256" key="1">
    <source>
        <dbReference type="ARBA" id="ARBA00004613"/>
    </source>
</evidence>
<evidence type="ECO:0000259" key="6">
    <source>
        <dbReference type="Pfam" id="PF00151"/>
    </source>
</evidence>
<comment type="caution">
    <text evidence="7">The sequence shown here is derived from an EMBL/GenBank/DDBJ whole genome shotgun (WGS) entry which is preliminary data.</text>
</comment>
<dbReference type="PANTHER" id="PTHR11610">
    <property type="entry name" value="LIPASE"/>
    <property type="match status" value="1"/>
</dbReference>
<sequence length="340" mass="37742">MVLSGAGLMLCSMFTLYFGGSPQIYSPAPRGDCDNCCPIREPKDIQFFLYTRSNPKIPDQLFLSDTARLNSSHLNTSHPLKLFLHGFSERAEGGKGQSGHEIRDAFLETGDYNVILVDWSPLTALPWYSNAVRNGPKVARYVARFLRFLVNSGVPMKKIHVIGFSLGAEVAGFTGKTMREWNMILPRVTGLDPAFPLFNDGSSNRLSSSDAEFVDVIHTDGGLFGFPWPIGHADFFPNGGVPLQPGCAAQEIAKNRWLGVIFGCSHQRAWEYFVESIRRPNSFLASRCVPSDSNNSINSCDRKMKAFMGMNANDKLRGKFYLETNSRPPYGNNNNVPHTS</sequence>
<dbReference type="Proteomes" id="UP001151699">
    <property type="component" value="Chromosome A"/>
</dbReference>
<dbReference type="FunFam" id="3.40.50.1820:FF:000122">
    <property type="entry name" value="Vitellogenin-3-like Protein"/>
    <property type="match status" value="1"/>
</dbReference>
<feature type="domain" description="Lipase" evidence="6">
    <location>
        <begin position="43"/>
        <end position="330"/>
    </location>
</feature>
<evidence type="ECO:0000313" key="8">
    <source>
        <dbReference type="Proteomes" id="UP001151699"/>
    </source>
</evidence>
<feature type="chain" id="PRO_5040277608" evidence="5">
    <location>
        <begin position="20"/>
        <end position="340"/>
    </location>
</feature>
<keyword evidence="5" id="KW-0732">Signal</keyword>
<evidence type="ECO:0000256" key="5">
    <source>
        <dbReference type="SAM" id="SignalP"/>
    </source>
</evidence>
<dbReference type="GO" id="GO:0016298">
    <property type="term" value="F:lipase activity"/>
    <property type="evidence" value="ECO:0007669"/>
    <property type="project" value="InterPro"/>
</dbReference>
<organism evidence="7 8">
    <name type="scientific">Pseudolycoriella hygida</name>
    <dbReference type="NCBI Taxonomy" id="35572"/>
    <lineage>
        <taxon>Eukaryota</taxon>
        <taxon>Metazoa</taxon>
        <taxon>Ecdysozoa</taxon>
        <taxon>Arthropoda</taxon>
        <taxon>Hexapoda</taxon>
        <taxon>Insecta</taxon>
        <taxon>Pterygota</taxon>
        <taxon>Neoptera</taxon>
        <taxon>Endopterygota</taxon>
        <taxon>Diptera</taxon>
        <taxon>Nematocera</taxon>
        <taxon>Sciaroidea</taxon>
        <taxon>Sciaridae</taxon>
        <taxon>Pseudolycoriella</taxon>
    </lineage>
</organism>
<evidence type="ECO:0000256" key="4">
    <source>
        <dbReference type="RuleBase" id="RU004262"/>
    </source>
</evidence>
<dbReference type="GO" id="GO:0017171">
    <property type="term" value="F:serine hydrolase activity"/>
    <property type="evidence" value="ECO:0007669"/>
    <property type="project" value="TreeGrafter"/>
</dbReference>
<reference evidence="7" key="1">
    <citation type="submission" date="2022-07" db="EMBL/GenBank/DDBJ databases">
        <authorList>
            <person name="Trinca V."/>
            <person name="Uliana J.V.C."/>
            <person name="Torres T.T."/>
            <person name="Ward R.J."/>
            <person name="Monesi N."/>
        </authorList>
    </citation>
    <scope>NUCLEOTIDE SEQUENCE</scope>
    <source>
        <strain evidence="7">HSMRA1968</strain>
        <tissue evidence="7">Whole embryos</tissue>
    </source>
</reference>
<keyword evidence="8" id="KW-1185">Reference proteome</keyword>
<comment type="subcellular location">
    <subcellularLocation>
        <location evidence="1">Secreted</location>
    </subcellularLocation>
</comment>
<dbReference type="InterPro" id="IPR000734">
    <property type="entry name" value="TAG_lipase"/>
</dbReference>
<protein>
    <submittedName>
        <fullName evidence="7">Lipase member H</fullName>
    </submittedName>
</protein>
<evidence type="ECO:0000256" key="2">
    <source>
        <dbReference type="ARBA" id="ARBA00010701"/>
    </source>
</evidence>
<dbReference type="AlphaFoldDB" id="A0A9Q0N955"/>
<keyword evidence="3" id="KW-0964">Secreted</keyword>
<evidence type="ECO:0000313" key="7">
    <source>
        <dbReference type="EMBL" id="KAJ6646020.1"/>
    </source>
</evidence>
<name>A0A9Q0N955_9DIPT</name>
<dbReference type="EMBL" id="WJQU01000001">
    <property type="protein sequence ID" value="KAJ6646020.1"/>
    <property type="molecule type" value="Genomic_DNA"/>
</dbReference>
<dbReference type="GO" id="GO:0016042">
    <property type="term" value="P:lipid catabolic process"/>
    <property type="evidence" value="ECO:0007669"/>
    <property type="project" value="TreeGrafter"/>
</dbReference>
<proteinExistence type="inferred from homology"/>
<dbReference type="Pfam" id="PF00151">
    <property type="entry name" value="Lipase"/>
    <property type="match status" value="1"/>
</dbReference>
<gene>
    <name evidence="7" type="primary">liph_2</name>
    <name evidence="7" type="ORF">Bhyg_01229</name>
</gene>
<dbReference type="SUPFAM" id="SSF53474">
    <property type="entry name" value="alpha/beta-Hydrolases"/>
    <property type="match status" value="1"/>
</dbReference>
<dbReference type="PANTHER" id="PTHR11610:SF169">
    <property type="entry name" value="GH15759P-RELATED"/>
    <property type="match status" value="1"/>
</dbReference>
<accession>A0A9Q0N955</accession>
<comment type="similarity">
    <text evidence="2 4">Belongs to the AB hydrolase superfamily. Lipase family.</text>
</comment>
<evidence type="ECO:0000256" key="3">
    <source>
        <dbReference type="ARBA" id="ARBA00022525"/>
    </source>
</evidence>
<dbReference type="GO" id="GO:0005615">
    <property type="term" value="C:extracellular space"/>
    <property type="evidence" value="ECO:0007669"/>
    <property type="project" value="TreeGrafter"/>
</dbReference>
<dbReference type="InterPro" id="IPR029058">
    <property type="entry name" value="AB_hydrolase_fold"/>
</dbReference>
<dbReference type="CDD" id="cd00707">
    <property type="entry name" value="Pancreat_lipase_like"/>
    <property type="match status" value="1"/>
</dbReference>
<feature type="signal peptide" evidence="5">
    <location>
        <begin position="1"/>
        <end position="19"/>
    </location>
</feature>
<dbReference type="Gene3D" id="3.40.50.1820">
    <property type="entry name" value="alpha/beta hydrolase"/>
    <property type="match status" value="1"/>
</dbReference>